<feature type="chain" id="PRO_5020871885" evidence="2">
    <location>
        <begin position="22"/>
        <end position="226"/>
    </location>
</feature>
<protein>
    <submittedName>
        <fullName evidence="4">Uncharacterized protein YraI</fullName>
    </submittedName>
</protein>
<evidence type="ECO:0000256" key="2">
    <source>
        <dbReference type="SAM" id="SignalP"/>
    </source>
</evidence>
<evidence type="ECO:0000313" key="4">
    <source>
        <dbReference type="EMBL" id="TCO41352.1"/>
    </source>
</evidence>
<feature type="domain" description="SH3b" evidence="3">
    <location>
        <begin position="29"/>
        <end position="81"/>
    </location>
</feature>
<feature type="signal peptide" evidence="2">
    <location>
        <begin position="1"/>
        <end position="21"/>
    </location>
</feature>
<organism evidence="4 5">
    <name type="scientific">Dokdonella fugitiva</name>
    <dbReference type="NCBI Taxonomy" id="328517"/>
    <lineage>
        <taxon>Bacteria</taxon>
        <taxon>Pseudomonadati</taxon>
        <taxon>Pseudomonadota</taxon>
        <taxon>Gammaproteobacteria</taxon>
        <taxon>Lysobacterales</taxon>
        <taxon>Rhodanobacteraceae</taxon>
        <taxon>Dokdonella</taxon>
    </lineage>
</organism>
<name>A0A4R2IB53_9GAMM</name>
<dbReference type="Pfam" id="PF08239">
    <property type="entry name" value="SH3_3"/>
    <property type="match status" value="1"/>
</dbReference>
<proteinExistence type="predicted"/>
<evidence type="ECO:0000256" key="1">
    <source>
        <dbReference type="SAM" id="MobiDB-lite"/>
    </source>
</evidence>
<dbReference type="EMBL" id="SLWQ01000003">
    <property type="protein sequence ID" value="TCO41352.1"/>
    <property type="molecule type" value="Genomic_DNA"/>
</dbReference>
<dbReference type="AlphaFoldDB" id="A0A4R2IB53"/>
<evidence type="ECO:0000313" key="5">
    <source>
        <dbReference type="Proteomes" id="UP000294862"/>
    </source>
</evidence>
<feature type="compositionally biased region" description="Pro residues" evidence="1">
    <location>
        <begin position="142"/>
        <end position="180"/>
    </location>
</feature>
<comment type="caution">
    <text evidence="4">The sequence shown here is derived from an EMBL/GenBank/DDBJ whole genome shotgun (WGS) entry which is preliminary data.</text>
</comment>
<dbReference type="PRINTS" id="PR01217">
    <property type="entry name" value="PRICHEXTENSN"/>
</dbReference>
<evidence type="ECO:0000259" key="3">
    <source>
        <dbReference type="Pfam" id="PF08239"/>
    </source>
</evidence>
<dbReference type="InterPro" id="IPR003646">
    <property type="entry name" value="SH3-like_bac-type"/>
</dbReference>
<accession>A0A4R2IB53</accession>
<feature type="compositionally biased region" description="Pro residues" evidence="1">
    <location>
        <begin position="187"/>
        <end position="203"/>
    </location>
</feature>
<dbReference type="Gene3D" id="2.30.30.40">
    <property type="entry name" value="SH3 Domains"/>
    <property type="match status" value="1"/>
</dbReference>
<keyword evidence="2" id="KW-0732">Signal</keyword>
<sequence>MKRLFAFVFALLGLGAMPAFAADAYTTTRLSLRAGPDSGYPRIRTLAPGTPLAVQGCIEDFLWCDVIAYGDRGWVAGDYLDFEYEGRRVYLPDYGLRIGIPIITFTFGSYWDSYYSTRPWYRQRDRWSHWRPVYRPPHRPRPPIQHRPPSRPKPPVAQPKPRPPVMRPPATRPPVQPRPPVQQSRPPAAPHPPTPARPAPAPARPAVRPAPRDGDRGKDKDKDKKS</sequence>
<reference evidence="4 5" key="1">
    <citation type="journal article" date="2015" name="Stand. Genomic Sci.">
        <title>Genomic Encyclopedia of Bacterial and Archaeal Type Strains, Phase III: the genomes of soil and plant-associated and newly described type strains.</title>
        <authorList>
            <person name="Whitman W.B."/>
            <person name="Woyke T."/>
            <person name="Klenk H.P."/>
            <person name="Zhou Y."/>
            <person name="Lilburn T.G."/>
            <person name="Beck B.J."/>
            <person name="De Vos P."/>
            <person name="Vandamme P."/>
            <person name="Eisen J.A."/>
            <person name="Garrity G."/>
            <person name="Hugenholtz P."/>
            <person name="Kyrpides N.C."/>
        </authorList>
    </citation>
    <scope>NUCLEOTIDE SEQUENCE [LARGE SCALE GENOMIC DNA]</scope>
    <source>
        <strain evidence="4 5">A3</strain>
    </source>
</reference>
<gene>
    <name evidence="4" type="ORF">EV148_103272</name>
</gene>
<feature type="compositionally biased region" description="Basic and acidic residues" evidence="1">
    <location>
        <begin position="210"/>
        <end position="226"/>
    </location>
</feature>
<dbReference type="RefSeq" id="WP_131996317.1">
    <property type="nucleotide sequence ID" value="NZ_SLWQ01000003.1"/>
</dbReference>
<keyword evidence="5" id="KW-1185">Reference proteome</keyword>
<feature type="region of interest" description="Disordered" evidence="1">
    <location>
        <begin position="131"/>
        <end position="226"/>
    </location>
</feature>
<dbReference type="Proteomes" id="UP000294862">
    <property type="component" value="Unassembled WGS sequence"/>
</dbReference>
<dbReference type="OrthoDB" id="102964at2"/>